<name>A0AAX4KZJ9_9CREN</name>
<evidence type="ECO:0000313" key="2">
    <source>
        <dbReference type="Proteomes" id="UP001432202"/>
    </source>
</evidence>
<sequence>MNDSDRSISQVLFNFEIVINDHTAYLNELENLMVYPDPDIQKATRLVKRMRKVRKELSQGLEIIVKNIDKASDPKIKEEALGLVNYLTIVGLKDEREMLSTLNNYLKSKGVDIEIDKDLEQINKIINSISHLNF</sequence>
<proteinExistence type="predicted"/>
<dbReference type="RefSeq" id="WP_338600873.1">
    <property type="nucleotide sequence ID" value="NZ_CP146016.1"/>
</dbReference>
<dbReference type="AlphaFoldDB" id="A0AAX4KZJ9"/>
<accession>A0AAX4KZJ9</accession>
<dbReference type="EMBL" id="CP146016">
    <property type="protein sequence ID" value="WWQ60308.1"/>
    <property type="molecule type" value="Genomic_DNA"/>
</dbReference>
<reference evidence="1 2" key="1">
    <citation type="submission" date="2024-02" db="EMBL/GenBank/DDBJ databases">
        <title>STSV induces naive adaptation in Sulfolobus.</title>
        <authorList>
            <person name="Xiang X."/>
            <person name="Song M."/>
        </authorList>
    </citation>
    <scope>NUCLEOTIDE SEQUENCE [LARGE SCALE GENOMIC DNA]</scope>
    <source>
        <strain evidence="1 2">RT2</strain>
    </source>
</reference>
<dbReference type="Proteomes" id="UP001432202">
    <property type="component" value="Chromosome"/>
</dbReference>
<gene>
    <name evidence="1" type="ORF">V6M85_12840</name>
</gene>
<evidence type="ECO:0000313" key="1">
    <source>
        <dbReference type="EMBL" id="WWQ60308.1"/>
    </source>
</evidence>
<organism evidence="1 2">
    <name type="scientific">Sulfolobus tengchongensis</name>
    <dbReference type="NCBI Taxonomy" id="207809"/>
    <lineage>
        <taxon>Archaea</taxon>
        <taxon>Thermoproteota</taxon>
        <taxon>Thermoprotei</taxon>
        <taxon>Sulfolobales</taxon>
        <taxon>Sulfolobaceae</taxon>
        <taxon>Sulfolobus</taxon>
    </lineage>
</organism>
<dbReference type="GeneID" id="89337671"/>
<keyword evidence="2" id="KW-1185">Reference proteome</keyword>
<protein>
    <submittedName>
        <fullName evidence="1">Uncharacterized protein</fullName>
    </submittedName>
</protein>